<protein>
    <submittedName>
        <fullName evidence="2">Nucleotide-binding universal stress UspA family protein</fullName>
    </submittedName>
</protein>
<proteinExistence type="inferred from homology"/>
<sequence>MSIASIMVAVDDGLHAAARVRLAAALAERHGARLIGAAACLPDYPRGYGETAVPMGMVIEAIRQTALGRLAEAEQVFREAAGAVGRIEWRSDVGVPLKFLAGQARAADLVVVGRPADNEGVSPGMAVDVGDALMGVGRPVLVVPAGIDGLAAKRVIIGWKNTPQTRRTLSDAMPLLRRAEAVRVVRIGRGEDRTEVEDVVRYLALHDVAGSAHMATPSGSSVADDLRGETRAFGADLIVAGAYGYSRMREWFFGGVTRTLIEETPVCCLMSH</sequence>
<dbReference type="Proteomes" id="UP001231124">
    <property type="component" value="Unassembled WGS sequence"/>
</dbReference>
<organism evidence="2 3">
    <name type="scientific">Methylobacterium aerolatum</name>
    <dbReference type="NCBI Taxonomy" id="418708"/>
    <lineage>
        <taxon>Bacteria</taxon>
        <taxon>Pseudomonadati</taxon>
        <taxon>Pseudomonadota</taxon>
        <taxon>Alphaproteobacteria</taxon>
        <taxon>Hyphomicrobiales</taxon>
        <taxon>Methylobacteriaceae</taxon>
        <taxon>Methylobacterium</taxon>
    </lineage>
</organism>
<dbReference type="PANTHER" id="PTHR46268:SF15">
    <property type="entry name" value="UNIVERSAL STRESS PROTEIN HP_0031"/>
    <property type="match status" value="1"/>
</dbReference>
<reference evidence="2 3" key="1">
    <citation type="submission" date="2023-07" db="EMBL/GenBank/DDBJ databases">
        <title>Genomic Encyclopedia of Type Strains, Phase IV (KMG-IV): sequencing the most valuable type-strain genomes for metagenomic binning, comparative biology and taxonomic classification.</title>
        <authorList>
            <person name="Goeker M."/>
        </authorList>
    </citation>
    <scope>NUCLEOTIDE SEQUENCE [LARGE SCALE GENOMIC DNA]</scope>
    <source>
        <strain evidence="2 3">DSM 19013</strain>
    </source>
</reference>
<comment type="similarity">
    <text evidence="1">Belongs to the universal stress protein A family.</text>
</comment>
<comment type="caution">
    <text evidence="2">The sequence shown here is derived from an EMBL/GenBank/DDBJ whole genome shotgun (WGS) entry which is preliminary data.</text>
</comment>
<gene>
    <name evidence="2" type="ORF">QO012_003643</name>
</gene>
<evidence type="ECO:0000256" key="1">
    <source>
        <dbReference type="ARBA" id="ARBA00008791"/>
    </source>
</evidence>
<dbReference type="SUPFAM" id="SSF52402">
    <property type="entry name" value="Adenine nucleotide alpha hydrolases-like"/>
    <property type="match status" value="2"/>
</dbReference>
<keyword evidence="3" id="KW-1185">Reference proteome</keyword>
<dbReference type="RefSeq" id="WP_238203787.1">
    <property type="nucleotide sequence ID" value="NZ_BPQE01000015.1"/>
</dbReference>
<dbReference type="PANTHER" id="PTHR46268">
    <property type="entry name" value="STRESS RESPONSE PROTEIN NHAX"/>
    <property type="match status" value="1"/>
</dbReference>
<name>A0ABU0I526_9HYPH</name>
<dbReference type="EMBL" id="JAUSVP010000012">
    <property type="protein sequence ID" value="MDQ0449128.1"/>
    <property type="molecule type" value="Genomic_DNA"/>
</dbReference>
<accession>A0ABU0I526</accession>
<evidence type="ECO:0000313" key="3">
    <source>
        <dbReference type="Proteomes" id="UP001231124"/>
    </source>
</evidence>
<dbReference type="Gene3D" id="3.40.50.12370">
    <property type="match status" value="1"/>
</dbReference>
<evidence type="ECO:0000313" key="2">
    <source>
        <dbReference type="EMBL" id="MDQ0449128.1"/>
    </source>
</evidence>